<name>Q0C9L2_ASPTN</name>
<proteinExistence type="predicted"/>
<dbReference type="RefSeq" id="XP_001218244.1">
    <property type="nucleotide sequence ID" value="XM_001218243.1"/>
</dbReference>
<dbReference type="GeneID" id="4354540"/>
<dbReference type="VEuPathDB" id="FungiDB:ATEG_09622"/>
<evidence type="ECO:0000313" key="1">
    <source>
        <dbReference type="EMBL" id="EAU29813.1"/>
    </source>
</evidence>
<reference evidence="2" key="1">
    <citation type="submission" date="2005-09" db="EMBL/GenBank/DDBJ databases">
        <title>Annotation of the Aspergillus terreus NIH2624 genome.</title>
        <authorList>
            <person name="Birren B.W."/>
            <person name="Lander E.S."/>
            <person name="Galagan J.E."/>
            <person name="Nusbaum C."/>
            <person name="Devon K."/>
            <person name="Henn M."/>
            <person name="Ma L.-J."/>
            <person name="Jaffe D.B."/>
            <person name="Butler J."/>
            <person name="Alvarez P."/>
            <person name="Gnerre S."/>
            <person name="Grabherr M."/>
            <person name="Kleber M."/>
            <person name="Mauceli E.W."/>
            <person name="Brockman W."/>
            <person name="Rounsley S."/>
            <person name="Young S.K."/>
            <person name="LaButti K."/>
            <person name="Pushparaj V."/>
            <person name="DeCaprio D."/>
            <person name="Crawford M."/>
            <person name="Koehrsen M."/>
            <person name="Engels R."/>
            <person name="Montgomery P."/>
            <person name="Pearson M."/>
            <person name="Howarth C."/>
            <person name="Larson L."/>
            <person name="Luoma S."/>
            <person name="White J."/>
            <person name="Alvarado L."/>
            <person name="Kodira C.D."/>
            <person name="Zeng Q."/>
            <person name="Oleary S."/>
            <person name="Yandava C."/>
            <person name="Denning D.W."/>
            <person name="Nierman W.C."/>
            <person name="Milne T."/>
            <person name="Madden K."/>
        </authorList>
    </citation>
    <scope>NUCLEOTIDE SEQUENCE [LARGE SCALE GENOMIC DNA]</scope>
    <source>
        <strain evidence="2">NIH 2624 / FGSC A1156</strain>
    </source>
</reference>
<sequence>MDESPPPSRLSLCTLPLESRQAILGHLDDLHALKAAILTHSSLYSAFVSHQNVIVYRILSSIIPSGLMNEAICVLNASVLESEPWTRERVISIIEQYRNPQPPMSLNLSVRQAFQIQDLHHDIEFFSSDFISAAQSIKGTGWVRPASSLEWSRIVRTFYRFQIHRHLFRKRDRRRAKNKPSPDFSRREQWNIWYIDCPVWELEQLACVSEYLYRKIAIRMTTLFM</sequence>
<dbReference type="EMBL" id="CH476608">
    <property type="protein sequence ID" value="EAU29813.1"/>
    <property type="molecule type" value="Genomic_DNA"/>
</dbReference>
<evidence type="ECO:0008006" key="3">
    <source>
        <dbReference type="Google" id="ProtNLM"/>
    </source>
</evidence>
<dbReference type="OMA" id="FRMREPY"/>
<dbReference type="OrthoDB" id="4455582at2759"/>
<organism evidence="1 2">
    <name type="scientific">Aspergillus terreus (strain NIH 2624 / FGSC A1156)</name>
    <dbReference type="NCBI Taxonomy" id="341663"/>
    <lineage>
        <taxon>Eukaryota</taxon>
        <taxon>Fungi</taxon>
        <taxon>Dikarya</taxon>
        <taxon>Ascomycota</taxon>
        <taxon>Pezizomycotina</taxon>
        <taxon>Eurotiomycetes</taxon>
        <taxon>Eurotiomycetidae</taxon>
        <taxon>Eurotiales</taxon>
        <taxon>Aspergillaceae</taxon>
        <taxon>Aspergillus</taxon>
        <taxon>Aspergillus subgen. Circumdati</taxon>
    </lineage>
</organism>
<gene>
    <name evidence="1" type="ORF">ATEG_09622</name>
</gene>
<protein>
    <recommendedName>
        <fullName evidence="3">F-box domain-containing protein</fullName>
    </recommendedName>
</protein>
<dbReference type="Proteomes" id="UP000007963">
    <property type="component" value="Unassembled WGS sequence"/>
</dbReference>
<dbReference type="HOGENOM" id="CLU_074859_0_0_1"/>
<dbReference type="AlphaFoldDB" id="Q0C9L2"/>
<accession>Q0C9L2</accession>
<evidence type="ECO:0000313" key="2">
    <source>
        <dbReference type="Proteomes" id="UP000007963"/>
    </source>
</evidence>